<evidence type="ECO:0000313" key="5">
    <source>
        <dbReference type="Proteomes" id="UP000654947"/>
    </source>
</evidence>
<gene>
    <name evidence="4" type="ORF">GCM10007147_14940</name>
</gene>
<dbReference type="PANTHER" id="PTHR35526">
    <property type="entry name" value="ANTI-SIGMA-F FACTOR RSBW-RELATED"/>
    <property type="match status" value="1"/>
</dbReference>
<dbReference type="InterPro" id="IPR036890">
    <property type="entry name" value="HATPase_C_sf"/>
</dbReference>
<accession>A0A918XBQ0</accession>
<dbReference type="SUPFAM" id="SSF55874">
    <property type="entry name" value="ATPase domain of HSP90 chaperone/DNA topoisomerase II/histidine kinase"/>
    <property type="match status" value="1"/>
</dbReference>
<dbReference type="InterPro" id="IPR003594">
    <property type="entry name" value="HATPase_dom"/>
</dbReference>
<feature type="region of interest" description="Disordered" evidence="2">
    <location>
        <begin position="82"/>
        <end position="104"/>
    </location>
</feature>
<proteinExistence type="predicted"/>
<comment type="caution">
    <text evidence="4">The sequence shown here is derived from an EMBL/GenBank/DDBJ whole genome shotgun (WGS) entry which is preliminary data.</text>
</comment>
<evidence type="ECO:0000256" key="1">
    <source>
        <dbReference type="ARBA" id="ARBA00022527"/>
    </source>
</evidence>
<evidence type="ECO:0000259" key="3">
    <source>
        <dbReference type="Pfam" id="PF13581"/>
    </source>
</evidence>
<sequence length="141" mass="15841">MNDETGRADRRRFPGLPNQIAHARRFVARHLDNSPEATTAALLTSELATNAITHSASGEQAGKFEIRVRRAPGWARVEVRDLGNLGRTPEPQHRTPYDTSENGRGLDLVEALASKWGSEPRRNGRGREVWFELEWSEDEPS</sequence>
<dbReference type="GO" id="GO:0004674">
    <property type="term" value="F:protein serine/threonine kinase activity"/>
    <property type="evidence" value="ECO:0007669"/>
    <property type="project" value="UniProtKB-KW"/>
</dbReference>
<dbReference type="PANTHER" id="PTHR35526:SF3">
    <property type="entry name" value="ANTI-SIGMA-F FACTOR RSBW"/>
    <property type="match status" value="1"/>
</dbReference>
<protein>
    <recommendedName>
        <fullName evidence="3">Histidine kinase/HSP90-like ATPase domain-containing protein</fullName>
    </recommendedName>
</protein>
<dbReference type="CDD" id="cd16936">
    <property type="entry name" value="HATPase_RsbW-like"/>
    <property type="match status" value="1"/>
</dbReference>
<organism evidence="4 5">
    <name type="scientific">Nocardiopsis kunsanensis</name>
    <dbReference type="NCBI Taxonomy" id="141693"/>
    <lineage>
        <taxon>Bacteria</taxon>
        <taxon>Bacillati</taxon>
        <taxon>Actinomycetota</taxon>
        <taxon>Actinomycetes</taxon>
        <taxon>Streptosporangiales</taxon>
        <taxon>Nocardiopsidaceae</taxon>
        <taxon>Nocardiopsis</taxon>
    </lineage>
</organism>
<dbReference type="AlphaFoldDB" id="A0A918XBQ0"/>
<keyword evidence="1" id="KW-0723">Serine/threonine-protein kinase</keyword>
<dbReference type="Pfam" id="PF13581">
    <property type="entry name" value="HATPase_c_2"/>
    <property type="match status" value="1"/>
</dbReference>
<dbReference type="InterPro" id="IPR050267">
    <property type="entry name" value="Anti-sigma-factor_SerPK"/>
</dbReference>
<keyword evidence="1" id="KW-0418">Kinase</keyword>
<evidence type="ECO:0000256" key="2">
    <source>
        <dbReference type="SAM" id="MobiDB-lite"/>
    </source>
</evidence>
<keyword evidence="5" id="KW-1185">Reference proteome</keyword>
<dbReference type="EMBL" id="BMXL01000005">
    <property type="protein sequence ID" value="GHD21498.1"/>
    <property type="molecule type" value="Genomic_DNA"/>
</dbReference>
<dbReference type="Gene3D" id="3.30.565.10">
    <property type="entry name" value="Histidine kinase-like ATPase, C-terminal domain"/>
    <property type="match status" value="1"/>
</dbReference>
<name>A0A918XBQ0_9ACTN</name>
<feature type="domain" description="Histidine kinase/HSP90-like ATPase" evidence="3">
    <location>
        <begin position="13"/>
        <end position="131"/>
    </location>
</feature>
<reference evidence="4 5" key="1">
    <citation type="journal article" date="2014" name="Int. J. Syst. Evol. Microbiol.">
        <title>Complete genome sequence of Corynebacterium casei LMG S-19264T (=DSM 44701T), isolated from a smear-ripened cheese.</title>
        <authorList>
            <consortium name="US DOE Joint Genome Institute (JGI-PGF)"/>
            <person name="Walter F."/>
            <person name="Albersmeier A."/>
            <person name="Kalinowski J."/>
            <person name="Ruckert C."/>
        </authorList>
    </citation>
    <scope>NUCLEOTIDE SEQUENCE [LARGE SCALE GENOMIC DNA]</scope>
    <source>
        <strain evidence="4 5">KCTC 19473</strain>
    </source>
</reference>
<evidence type="ECO:0000313" key="4">
    <source>
        <dbReference type="EMBL" id="GHD21498.1"/>
    </source>
</evidence>
<dbReference type="Proteomes" id="UP000654947">
    <property type="component" value="Unassembled WGS sequence"/>
</dbReference>
<keyword evidence="1" id="KW-0808">Transferase</keyword>
<dbReference type="RefSeq" id="WP_017576319.1">
    <property type="nucleotide sequence ID" value="NZ_BMXL01000005.1"/>
</dbReference>